<proteinExistence type="predicted"/>
<feature type="region of interest" description="Disordered" evidence="1">
    <location>
        <begin position="54"/>
        <end position="81"/>
    </location>
</feature>
<dbReference type="AlphaFoldDB" id="A0A438KQ42"/>
<feature type="region of interest" description="Disordered" evidence="1">
    <location>
        <begin position="1"/>
        <end position="20"/>
    </location>
</feature>
<reference evidence="2 3" key="1">
    <citation type="journal article" date="2018" name="PLoS Genet.">
        <title>Population sequencing reveals clonal diversity and ancestral inbreeding in the grapevine cultivar Chardonnay.</title>
        <authorList>
            <person name="Roach M.J."/>
            <person name="Johnson D.L."/>
            <person name="Bohlmann J."/>
            <person name="van Vuuren H.J."/>
            <person name="Jones S.J."/>
            <person name="Pretorius I.S."/>
            <person name="Schmidt S.A."/>
            <person name="Borneman A.R."/>
        </authorList>
    </citation>
    <scope>NUCLEOTIDE SEQUENCE [LARGE SCALE GENOMIC DNA]</scope>
    <source>
        <strain evidence="3">cv. Chardonnay</strain>
        <tissue evidence="2">Leaf</tissue>
    </source>
</reference>
<evidence type="ECO:0000313" key="3">
    <source>
        <dbReference type="Proteomes" id="UP000288805"/>
    </source>
</evidence>
<dbReference type="Proteomes" id="UP000288805">
    <property type="component" value="Unassembled WGS sequence"/>
</dbReference>
<name>A0A438KQ42_VITVI</name>
<feature type="compositionally biased region" description="Low complexity" evidence="1">
    <location>
        <begin position="69"/>
        <end position="81"/>
    </location>
</feature>
<dbReference type="EMBL" id="QGNW01000001">
    <property type="protein sequence ID" value="RVX23305.1"/>
    <property type="molecule type" value="Genomic_DNA"/>
</dbReference>
<gene>
    <name evidence="2" type="ORF">CK203_000911</name>
</gene>
<protein>
    <submittedName>
        <fullName evidence="2">Uncharacterized protein</fullName>
    </submittedName>
</protein>
<accession>A0A438KQ42</accession>
<evidence type="ECO:0000256" key="1">
    <source>
        <dbReference type="SAM" id="MobiDB-lite"/>
    </source>
</evidence>
<organism evidence="2 3">
    <name type="scientific">Vitis vinifera</name>
    <name type="common">Grape</name>
    <dbReference type="NCBI Taxonomy" id="29760"/>
    <lineage>
        <taxon>Eukaryota</taxon>
        <taxon>Viridiplantae</taxon>
        <taxon>Streptophyta</taxon>
        <taxon>Embryophyta</taxon>
        <taxon>Tracheophyta</taxon>
        <taxon>Spermatophyta</taxon>
        <taxon>Magnoliopsida</taxon>
        <taxon>eudicotyledons</taxon>
        <taxon>Gunneridae</taxon>
        <taxon>Pentapetalae</taxon>
        <taxon>rosids</taxon>
        <taxon>Vitales</taxon>
        <taxon>Vitaceae</taxon>
        <taxon>Viteae</taxon>
        <taxon>Vitis</taxon>
    </lineage>
</organism>
<evidence type="ECO:0000313" key="2">
    <source>
        <dbReference type="EMBL" id="RVX23305.1"/>
    </source>
</evidence>
<comment type="caution">
    <text evidence="2">The sequence shown here is derived from an EMBL/GenBank/DDBJ whole genome shotgun (WGS) entry which is preliminary data.</text>
</comment>
<sequence length="95" mass="10339">MTPRRGESYSEGESLTPSFPVPILIVSDGNGYPIKDTLVKSGDIDTNERELKVYSRQKKGPSNVVSQEPCPSSGNNFGPPSSKVFDIDVDLPIVR</sequence>